<evidence type="ECO:0000313" key="2">
    <source>
        <dbReference type="EMBL" id="KUG21291.1"/>
    </source>
</evidence>
<feature type="coiled-coil region" evidence="1">
    <location>
        <begin position="125"/>
        <end position="159"/>
    </location>
</feature>
<dbReference type="EMBL" id="LNQE01001077">
    <property type="protein sequence ID" value="KUG21291.1"/>
    <property type="molecule type" value="Genomic_DNA"/>
</dbReference>
<feature type="coiled-coil region" evidence="1">
    <location>
        <begin position="2"/>
        <end position="99"/>
    </location>
</feature>
<gene>
    <name evidence="2" type="ORF">ASZ90_008938</name>
</gene>
<comment type="caution">
    <text evidence="2">The sequence shown here is derived from an EMBL/GenBank/DDBJ whole genome shotgun (WGS) entry which is preliminary data.</text>
</comment>
<accession>A0A0W8FK91</accession>
<organism evidence="2">
    <name type="scientific">hydrocarbon metagenome</name>
    <dbReference type="NCBI Taxonomy" id="938273"/>
    <lineage>
        <taxon>unclassified sequences</taxon>
        <taxon>metagenomes</taxon>
        <taxon>ecological metagenomes</taxon>
    </lineage>
</organism>
<proteinExistence type="predicted"/>
<dbReference type="GO" id="GO:0016787">
    <property type="term" value="F:hydrolase activity"/>
    <property type="evidence" value="ECO:0007669"/>
    <property type="project" value="UniProtKB-KW"/>
</dbReference>
<reference evidence="2" key="1">
    <citation type="journal article" date="2015" name="Proc. Natl. Acad. Sci. U.S.A.">
        <title>Networks of energetic and metabolic interactions define dynamics in microbial communities.</title>
        <authorList>
            <person name="Embree M."/>
            <person name="Liu J.K."/>
            <person name="Al-Bassam M.M."/>
            <person name="Zengler K."/>
        </authorList>
    </citation>
    <scope>NUCLEOTIDE SEQUENCE</scope>
</reference>
<dbReference type="Pfam" id="PF23435">
    <property type="entry name" value="DUF7121"/>
    <property type="match status" value="1"/>
</dbReference>
<evidence type="ECO:0000256" key="1">
    <source>
        <dbReference type="SAM" id="Coils"/>
    </source>
</evidence>
<keyword evidence="1" id="KW-0175">Coiled coil</keyword>
<dbReference type="AlphaFoldDB" id="A0A0W8FK91"/>
<keyword evidence="2" id="KW-0378">Hydrolase</keyword>
<sequence length="286" mass="33972">MLNDLIEKRKKFLAESEQHKDRRNELNALASKYARERNALNNQTREFVEEAQKNKELRDEHNKAVQTLKEQRNDLNEQANALFEEIEAFKREHGSLRNRGIKEIQKQIEHLEFKQQTEVFSTDKERELIEKIKHLKATIKEQEAELEQNKEMRAKLNSAREYRKLASDIHKEVTEKAELAQRHHDLMVECYRNADRSREAADEAHQKFVEAQEAADEEHKQFITCQKELRDYDKVIAGLRKKTKKTKVTKEQKAVRKEAERIFQQFRGGEKLTTDDLLLLQRAKLI</sequence>
<dbReference type="EC" id="3.1.3.3" evidence="2"/>
<dbReference type="InterPro" id="IPR055545">
    <property type="entry name" value="DUF7121"/>
</dbReference>
<protein>
    <submittedName>
        <fullName evidence="2">Phosphoserine phosphatase</fullName>
        <ecNumber evidence="2">3.1.3.3</ecNumber>
    </submittedName>
</protein>
<name>A0A0W8FK91_9ZZZZ</name>